<proteinExistence type="predicted"/>
<name>A0A9X3C544_9FLAO</name>
<protein>
    <submittedName>
        <fullName evidence="2">Porin family protein</fullName>
    </submittedName>
</protein>
<sequence>MKRIIQVMLINLIIIFSAKGQEVIKLKDLKTPNSPGFQILDIAPSSIERPTNPKAFAATLMSLTSNGSAIPKNFAMEFSPFWTFKSDSTSSIHKYLNIRKDKSSKNAIFSGILRKMSVSLVSTFSDSTAGSLLKNTNYIAFGIRTNLITIRTKTQSDNINIALSKYSEKVRMLRSHEEELDVLNNQLRKSIIETERLYGILENASSDERKEIQQDYNEEIANQTVIGMEIVSISKVQPNELEKALDTDKEIQNYYKKFLELPVFQLDGAFAYSEALSGNQSDNKRFNRSGFWLNGAYNINNLKIDDNLLNGNFSIIGSIRYISDNVLEVNTTDVFSKTNAFDYGGRIQYTIKDFSISYEYLKREYSNDNSNLNSDRSVGLMEYKINDNLYFTGTYGKNFGEVNTLFTLFGINYGFGNSSLKTD</sequence>
<dbReference type="RefSeq" id="WP_264207830.1">
    <property type="nucleotide sequence ID" value="NZ_JAOZEW010000023.1"/>
</dbReference>
<dbReference type="AlphaFoldDB" id="A0A9X3C544"/>
<accession>A0A9X3C544</accession>
<evidence type="ECO:0000313" key="2">
    <source>
        <dbReference type="EMBL" id="MCV9929744.1"/>
    </source>
</evidence>
<keyword evidence="1" id="KW-0175">Coiled coil</keyword>
<dbReference type="EMBL" id="JAOZEW010000023">
    <property type="protein sequence ID" value="MCV9929744.1"/>
    <property type="molecule type" value="Genomic_DNA"/>
</dbReference>
<evidence type="ECO:0000256" key="1">
    <source>
        <dbReference type="SAM" id="Coils"/>
    </source>
</evidence>
<feature type="coiled-coil region" evidence="1">
    <location>
        <begin position="166"/>
        <end position="193"/>
    </location>
</feature>
<keyword evidence="3" id="KW-1185">Reference proteome</keyword>
<comment type="caution">
    <text evidence="2">The sequence shown here is derived from an EMBL/GenBank/DDBJ whole genome shotgun (WGS) entry which is preliminary data.</text>
</comment>
<organism evidence="2 3">
    <name type="scientific">Flavobacterium shii</name>
    <dbReference type="NCBI Taxonomy" id="2987687"/>
    <lineage>
        <taxon>Bacteria</taxon>
        <taxon>Pseudomonadati</taxon>
        <taxon>Bacteroidota</taxon>
        <taxon>Flavobacteriia</taxon>
        <taxon>Flavobacteriales</taxon>
        <taxon>Flavobacteriaceae</taxon>
        <taxon>Flavobacterium</taxon>
    </lineage>
</organism>
<evidence type="ECO:0000313" key="3">
    <source>
        <dbReference type="Proteomes" id="UP001151079"/>
    </source>
</evidence>
<reference evidence="2" key="1">
    <citation type="submission" date="2022-10" db="EMBL/GenBank/DDBJ databases">
        <title>Two novel species of Flavobacterium.</title>
        <authorList>
            <person name="Liu Q."/>
            <person name="Xin Y.-H."/>
        </authorList>
    </citation>
    <scope>NUCLEOTIDE SEQUENCE</scope>
    <source>
        <strain evidence="2">LS1R49</strain>
    </source>
</reference>
<dbReference type="Proteomes" id="UP001151079">
    <property type="component" value="Unassembled WGS sequence"/>
</dbReference>
<gene>
    <name evidence="2" type="ORF">OIU83_18935</name>
</gene>